<feature type="region of interest" description="Disordered" evidence="1">
    <location>
        <begin position="532"/>
        <end position="551"/>
    </location>
</feature>
<dbReference type="Proteomes" id="UP001627154">
    <property type="component" value="Unassembled WGS sequence"/>
</dbReference>
<name>A0ABD2W7G6_9HYME</name>
<feature type="compositionally biased region" description="Acidic residues" evidence="1">
    <location>
        <begin position="281"/>
        <end position="300"/>
    </location>
</feature>
<evidence type="ECO:0000313" key="3">
    <source>
        <dbReference type="Proteomes" id="UP001627154"/>
    </source>
</evidence>
<evidence type="ECO:0000256" key="1">
    <source>
        <dbReference type="SAM" id="MobiDB-lite"/>
    </source>
</evidence>
<protein>
    <submittedName>
        <fullName evidence="2">Uncharacterized protein</fullName>
    </submittedName>
</protein>
<comment type="caution">
    <text evidence="2">The sequence shown here is derived from an EMBL/GenBank/DDBJ whole genome shotgun (WGS) entry which is preliminary data.</text>
</comment>
<reference evidence="2 3" key="1">
    <citation type="journal article" date="2024" name="bioRxiv">
        <title>A reference genome for Trichogramma kaykai: A tiny desert-dwelling parasitoid wasp with competing sex-ratio distorters.</title>
        <authorList>
            <person name="Culotta J."/>
            <person name="Lindsey A.R."/>
        </authorList>
    </citation>
    <scope>NUCLEOTIDE SEQUENCE [LARGE SCALE GENOMIC DNA]</scope>
    <source>
        <strain evidence="2 3">KSX58</strain>
    </source>
</reference>
<dbReference type="EMBL" id="JBJJXI010000128">
    <property type="protein sequence ID" value="KAL3388756.1"/>
    <property type="molecule type" value="Genomic_DNA"/>
</dbReference>
<evidence type="ECO:0000313" key="2">
    <source>
        <dbReference type="EMBL" id="KAL3388756.1"/>
    </source>
</evidence>
<keyword evidence="3" id="KW-1185">Reference proteome</keyword>
<proteinExistence type="predicted"/>
<organism evidence="2 3">
    <name type="scientific">Trichogramma kaykai</name>
    <dbReference type="NCBI Taxonomy" id="54128"/>
    <lineage>
        <taxon>Eukaryota</taxon>
        <taxon>Metazoa</taxon>
        <taxon>Ecdysozoa</taxon>
        <taxon>Arthropoda</taxon>
        <taxon>Hexapoda</taxon>
        <taxon>Insecta</taxon>
        <taxon>Pterygota</taxon>
        <taxon>Neoptera</taxon>
        <taxon>Endopterygota</taxon>
        <taxon>Hymenoptera</taxon>
        <taxon>Apocrita</taxon>
        <taxon>Proctotrupomorpha</taxon>
        <taxon>Chalcidoidea</taxon>
        <taxon>Trichogrammatidae</taxon>
        <taxon>Trichogramma</taxon>
    </lineage>
</organism>
<gene>
    <name evidence="2" type="ORF">TKK_016185</name>
</gene>
<dbReference type="AlphaFoldDB" id="A0ABD2W7G6"/>
<feature type="compositionally biased region" description="Low complexity" evidence="1">
    <location>
        <begin position="308"/>
        <end position="342"/>
    </location>
</feature>
<sequence>MDIINDKEDFTRLLTTKRGQVYVCDLLHWMAHEHNTFRLPVMTIDDFALIHPQYKVLQCVVPLMTPFHGLAAAYKDFDYVIDNVPQKDDILALIKVLKTYSPKDEFFLKANSYIELLQRCLHQAGVQMAFDMYKRENMYCSCGMKFPDYSERYEIFLKDIGLVYEEAMKKYEIGGFEQQTFKAAGLIDAARSIASKNNVPILPKSTPASWKQAWANDKNVMFALEKMTFPAPQCNKSAADLTVGKQFERMQRLIEEAKRKNCDNDDDDVEPADSTSQNGDGGDEKEVDDDDGSEAEESVVDDDKKKTNSSSGSSSSSGGSSSSSSSSSGANSSNKSTISTKTDSGKDKLSKQTSDNTLQVERPIEEEKTVAANHAEQLHQSMIPVVQDIVQKREQSAKNVLTHIDSTLNVSKDHSTKSEQDLQSSLAEQFTVLTGEAVDVNELQQSIWDDSANDLSAINYKPDNGQQSKAIHMEKATSTPQKSEDADLLKPRIKLSLDLKKKISVPDKAPGKKNKSQEIKTAEKRVVENEFIKPQQEAPETKRKATTTDTASNAKKAKINIDFKSHTAASRVYNIDWSKVKYDTIQPTSGFGAPSVVESDINGETQNVVGMVTRSGIKTRGGSKKRK</sequence>
<accession>A0ABD2W7G6</accession>
<feature type="region of interest" description="Disordered" evidence="1">
    <location>
        <begin position="256"/>
        <end position="365"/>
    </location>
</feature>